<reference evidence="3" key="1">
    <citation type="submission" date="2018-02" db="EMBL/GenBank/DDBJ databases">
        <authorList>
            <person name="Kim S.-K."/>
            <person name="Jung H.-I."/>
            <person name="Lee S.-W."/>
        </authorList>
    </citation>
    <scope>NUCLEOTIDE SEQUENCE</scope>
    <source>
        <strain evidence="3">SK3146</strain>
    </source>
</reference>
<dbReference type="PANTHER" id="PTHR33490">
    <property type="entry name" value="BLR5614 PROTEIN-RELATED"/>
    <property type="match status" value="1"/>
</dbReference>
<feature type="domain" description="Transglutaminase-like" evidence="2">
    <location>
        <begin position="180"/>
        <end position="241"/>
    </location>
</feature>
<dbReference type="SMART" id="SM00460">
    <property type="entry name" value="TGc"/>
    <property type="match status" value="1"/>
</dbReference>
<feature type="signal peptide" evidence="1">
    <location>
        <begin position="1"/>
        <end position="24"/>
    </location>
</feature>
<name>A0ABY4RM92_9BACL</name>
<protein>
    <submittedName>
        <fullName evidence="3">Transglutaminase-like superfamily protein</fullName>
    </submittedName>
</protein>
<dbReference type="PANTHER" id="PTHR33490:SF3">
    <property type="entry name" value="CONSERVED INTEGRAL MEMBRANE PROTEIN"/>
    <property type="match status" value="1"/>
</dbReference>
<evidence type="ECO:0000313" key="4">
    <source>
        <dbReference type="Proteomes" id="UP001057134"/>
    </source>
</evidence>
<dbReference type="InterPro" id="IPR038765">
    <property type="entry name" value="Papain-like_cys_pep_sf"/>
</dbReference>
<gene>
    <name evidence="3" type="ORF">SK3146_02136</name>
</gene>
<dbReference type="Pfam" id="PF01841">
    <property type="entry name" value="Transglut_core"/>
    <property type="match status" value="1"/>
</dbReference>
<dbReference type="Gene3D" id="3.10.620.30">
    <property type="match status" value="1"/>
</dbReference>
<accession>A0ABY4RM92</accession>
<sequence>MFKKMLAMLFIAVVLMALPTGAYAAAEPYVIDRSSLDKGIITIHYTGNTDTKAIVRITKGDDTSDYNLANGARYPLQWGNGVYNVLIAQFISDNKYRVVGQERIELKMTDANEVFLQPIQLVDWNGKTRAVAETAKLTEDAVTDKEKAEAIYSYITHTIRYDNEKARSVTTAYLPDLDTVYDTAEGICYDYAALFAAMARSQHIPTRLVMGYAADAPDVYHAWNQIYLQDSGQWVTIDTTYDAARVQKGQAPEMIKDSADYTIAQIY</sequence>
<dbReference type="Proteomes" id="UP001057134">
    <property type="component" value="Chromosome"/>
</dbReference>
<evidence type="ECO:0000259" key="2">
    <source>
        <dbReference type="SMART" id="SM00460"/>
    </source>
</evidence>
<keyword evidence="4" id="KW-1185">Reference proteome</keyword>
<evidence type="ECO:0000313" key="3">
    <source>
        <dbReference type="EMBL" id="UQZ82976.1"/>
    </source>
</evidence>
<keyword evidence="1" id="KW-0732">Signal</keyword>
<feature type="chain" id="PRO_5045503971" evidence="1">
    <location>
        <begin position="25"/>
        <end position="267"/>
    </location>
</feature>
<dbReference type="SUPFAM" id="SSF54001">
    <property type="entry name" value="Cysteine proteinases"/>
    <property type="match status" value="1"/>
</dbReference>
<dbReference type="EMBL" id="CP027059">
    <property type="protein sequence ID" value="UQZ82976.1"/>
    <property type="molecule type" value="Genomic_DNA"/>
</dbReference>
<reference evidence="3" key="2">
    <citation type="journal article" date="2021" name="J Anim Sci Technol">
        <title>Complete genome sequence of Paenibacillus konkukensis sp. nov. SK3146 as a potential probiotic strain.</title>
        <authorList>
            <person name="Jung H.I."/>
            <person name="Park S."/>
            <person name="Niu K.M."/>
            <person name="Lee S.W."/>
            <person name="Kothari D."/>
            <person name="Yi K.J."/>
            <person name="Kim S.K."/>
        </authorList>
    </citation>
    <scope>NUCLEOTIDE SEQUENCE</scope>
    <source>
        <strain evidence="3">SK3146</strain>
    </source>
</reference>
<dbReference type="RefSeq" id="WP_249865049.1">
    <property type="nucleotide sequence ID" value="NZ_CP027059.1"/>
</dbReference>
<organism evidence="3 4">
    <name type="scientific">Paenibacillus konkukensis</name>
    <dbReference type="NCBI Taxonomy" id="2020716"/>
    <lineage>
        <taxon>Bacteria</taxon>
        <taxon>Bacillati</taxon>
        <taxon>Bacillota</taxon>
        <taxon>Bacilli</taxon>
        <taxon>Bacillales</taxon>
        <taxon>Paenibacillaceae</taxon>
        <taxon>Paenibacillus</taxon>
    </lineage>
</organism>
<proteinExistence type="predicted"/>
<dbReference type="InterPro" id="IPR002931">
    <property type="entry name" value="Transglutaminase-like"/>
</dbReference>
<evidence type="ECO:0000256" key="1">
    <source>
        <dbReference type="SAM" id="SignalP"/>
    </source>
</evidence>